<dbReference type="InterPro" id="IPR011042">
    <property type="entry name" value="6-blade_b-propeller_TolB-like"/>
</dbReference>
<organism evidence="2">
    <name type="scientific">marine metagenome</name>
    <dbReference type="NCBI Taxonomy" id="408172"/>
    <lineage>
        <taxon>unclassified sequences</taxon>
        <taxon>metagenomes</taxon>
        <taxon>ecological metagenomes</taxon>
    </lineage>
</organism>
<dbReference type="AlphaFoldDB" id="A0A382G8X0"/>
<dbReference type="Gene3D" id="2.120.10.30">
    <property type="entry name" value="TolB, C-terminal domain"/>
    <property type="match status" value="1"/>
</dbReference>
<name>A0A382G8X0_9ZZZZ</name>
<feature type="non-terminal residue" evidence="2">
    <location>
        <position position="474"/>
    </location>
</feature>
<feature type="domain" description="Glucose/Sorbosone dehydrogenase" evidence="1">
    <location>
        <begin position="44"/>
        <end position="288"/>
    </location>
</feature>
<sequence length="474" mass="53045">MRLQYRIISTILLFAFGFWAFAEAYDPGRFEREVLVTSSRDAIQFEVLANGDIVFVEFAGGVKRWDAKSGSVTTLGYVPTYAKGEVGLLGFAVSPDFLKNGHLFTLHCPKSKQDTMRVSRFVVKGAKLDVAGEEVLLDWPYDDEHIFHMGGAVFMDGRGYLYIGNGDNCHWKPGLPIDFRPGMKSWDAMRSAGNSQDLRGKILRIQPKEEGGYAIPRGNLFTNPKNGRPEIYAMGVRNPFRMTVDDSTGILYFGDVGPNVFPELNIKPLGYDEINAAPKAANFGWPLFIGPNEPYPVYDFENNKVVATFKPEAPVNHSPNNTGIKKLPAAQPALIWYGNLKSKHFPTLGSGGRSIMAGPVYHYDTKSKSPIRLPKELDGHLFIYEWMRNWIQVSKLGSDGPTVKPFLPDWNFRRPVDMKLGLDGALYLIEYGDKWWENSDSRIARIVYRRGNRAPSAVVVADVSAGKHPLKVTL</sequence>
<dbReference type="InterPro" id="IPR012938">
    <property type="entry name" value="Glc/Sorbosone_DH"/>
</dbReference>
<dbReference type="EMBL" id="UINC01054024">
    <property type="protein sequence ID" value="SVB71245.1"/>
    <property type="molecule type" value="Genomic_DNA"/>
</dbReference>
<gene>
    <name evidence="2" type="ORF">METZ01_LOCUS224099</name>
</gene>
<dbReference type="SUPFAM" id="SSF50952">
    <property type="entry name" value="Soluble quinoprotein glucose dehydrogenase"/>
    <property type="match status" value="1"/>
</dbReference>
<accession>A0A382G8X0</accession>
<evidence type="ECO:0000313" key="2">
    <source>
        <dbReference type="EMBL" id="SVB71245.1"/>
    </source>
</evidence>
<dbReference type="PANTHER" id="PTHR19328:SF13">
    <property type="entry name" value="HIPL1 PROTEIN"/>
    <property type="match status" value="1"/>
</dbReference>
<proteinExistence type="predicted"/>
<evidence type="ECO:0000259" key="1">
    <source>
        <dbReference type="Pfam" id="PF07995"/>
    </source>
</evidence>
<dbReference type="InterPro" id="IPR011041">
    <property type="entry name" value="Quinoprot_gluc/sorb_DH_b-prop"/>
</dbReference>
<dbReference type="PANTHER" id="PTHR19328">
    <property type="entry name" value="HEDGEHOG-INTERACTING PROTEIN"/>
    <property type="match status" value="1"/>
</dbReference>
<reference evidence="2" key="1">
    <citation type="submission" date="2018-05" db="EMBL/GenBank/DDBJ databases">
        <authorList>
            <person name="Lanie J.A."/>
            <person name="Ng W.-L."/>
            <person name="Kazmierczak K.M."/>
            <person name="Andrzejewski T.M."/>
            <person name="Davidsen T.M."/>
            <person name="Wayne K.J."/>
            <person name="Tettelin H."/>
            <person name="Glass J.I."/>
            <person name="Rusch D."/>
            <person name="Podicherti R."/>
            <person name="Tsui H.-C.T."/>
            <person name="Winkler M.E."/>
        </authorList>
    </citation>
    <scope>NUCLEOTIDE SEQUENCE</scope>
</reference>
<dbReference type="Pfam" id="PF07995">
    <property type="entry name" value="GSDH"/>
    <property type="match status" value="1"/>
</dbReference>
<protein>
    <recommendedName>
        <fullName evidence="1">Glucose/Sorbosone dehydrogenase domain-containing protein</fullName>
    </recommendedName>
</protein>